<accession>A0A0F6SJ33</accession>
<proteinExistence type="predicted"/>
<evidence type="ECO:0000313" key="2">
    <source>
        <dbReference type="Proteomes" id="UP000202958"/>
    </source>
</evidence>
<dbReference type="EMBL" id="KR052482">
    <property type="protein sequence ID" value="AKF13503.1"/>
    <property type="molecule type" value="Genomic_DNA"/>
</dbReference>
<gene>
    <name evidence="1" type="ORF">PHIN3_240</name>
</gene>
<sequence length="177" mass="20043">MMFPYPDRFYAGIGSRETPQVILNDMTDICRQLYATHTCRSGGAGGADSACETGAGDHKQIFLPYDGFNGRHVDDVYFFKLTGEIEKQARKMAEYYHPAWSRCSFAARRFHTRNVPQVLGPDLKTPVEFVLCYTERGLMKGGTAQALRIAKDHDIPIFNLGKYTKNDVLYLLQAYVK</sequence>
<name>A0A0F6SJ33_9CAUD</name>
<dbReference type="OrthoDB" id="24011at10239"/>
<evidence type="ECO:0000313" key="1">
    <source>
        <dbReference type="EMBL" id="AKF13503.1"/>
    </source>
</evidence>
<protein>
    <recommendedName>
        <fullName evidence="3">DNA recombination-mediator protein A</fullName>
    </recommendedName>
</protein>
<dbReference type="GeneID" id="26638975"/>
<evidence type="ECO:0008006" key="3">
    <source>
        <dbReference type="Google" id="ProtNLM"/>
    </source>
</evidence>
<keyword evidence="2" id="KW-1185">Reference proteome</keyword>
<organism evidence="1 2">
    <name type="scientific">Sinorhizobium phage phiN3</name>
    <dbReference type="NCBI Taxonomy" id="1647405"/>
    <lineage>
        <taxon>Viruses</taxon>
        <taxon>Duplodnaviria</taxon>
        <taxon>Heunggongvirae</taxon>
        <taxon>Uroviricota</taxon>
        <taxon>Caudoviricetes</taxon>
        <taxon>Emdodecavirus</taxon>
        <taxon>Emdodecavirus N3</taxon>
    </lineage>
</organism>
<dbReference type="Proteomes" id="UP000202958">
    <property type="component" value="Segment"/>
</dbReference>
<reference evidence="1 2" key="1">
    <citation type="submission" date="2015-04" db="EMBL/GenBank/DDBJ databases">
        <authorList>
            <person name="Hodson T.S."/>
            <person name="Hyde J.R."/>
            <person name="Schouten J.T."/>
            <person name="Crockett J.T."/>
            <person name="Smith T.A."/>
            <person name="Merrill B.D."/>
            <person name="Crook M.B."/>
            <person name="Griffitts J.S."/>
            <person name="Burnett S.H."/>
            <person name="Grose J.H."/>
            <person name="Breakwell D.P."/>
        </authorList>
    </citation>
    <scope>NUCLEOTIDE SEQUENCE [LARGE SCALE GENOMIC DNA]</scope>
</reference>
<dbReference type="KEGG" id="vg:26638975"/>
<dbReference type="RefSeq" id="YP_009212480.1">
    <property type="nucleotide sequence ID" value="NC_028945.1"/>
</dbReference>